<keyword evidence="9" id="KW-1185">Reference proteome</keyword>
<accession>A0ABY8TNI6</accession>
<feature type="domain" description="Beta-adaptin appendage C-terminal subdomain" evidence="7">
    <location>
        <begin position="835"/>
        <end position="945"/>
    </location>
</feature>
<comment type="function">
    <text evidence="6">Subunit of clathrin-associated adaptor protein complex that plays a role in protein sorting in the late-Golgi/trans-Golgi network (TGN) and/or endosomes. The AP complexes mediate both the recruitment of clathrin to membranes and the recognition of sorting signals within the cytosolic tails of transmembrane cargo molecules.</text>
</comment>
<proteinExistence type="inferred from homology"/>
<dbReference type="InterPro" id="IPR016024">
    <property type="entry name" value="ARM-type_fold"/>
</dbReference>
<keyword evidence="5 6" id="KW-0472">Membrane</keyword>
<evidence type="ECO:0000256" key="4">
    <source>
        <dbReference type="ARBA" id="ARBA00022927"/>
    </source>
</evidence>
<dbReference type="InterPro" id="IPR016342">
    <property type="entry name" value="AP_complex_bsu_1_2_4"/>
</dbReference>
<dbReference type="InterPro" id="IPR013037">
    <property type="entry name" value="Clathrin_b-adaptin_app_Ig-like"/>
</dbReference>
<dbReference type="SUPFAM" id="SSF49348">
    <property type="entry name" value="Clathrin adaptor appendage domain"/>
    <property type="match status" value="1"/>
</dbReference>
<dbReference type="Gene3D" id="2.60.40.1150">
    <property type="match status" value="1"/>
</dbReference>
<sequence>MADSKYFSTTKKGEIHELKEELASLDRPKKKEAVKKVIAAMTVGKDVSMLFPHVVNCMQTEDLELKKLVYLYLINYAKTQPDLAIMAVNTFVKDSQEPNPLIRALAVRTMGCIRVDKITEYLCDPLQRCLKDDDPYVRKTAAVCVAKLFDINPELVEDRGFLDMLRDMLSDANPMVVANALAALQEIQEISGKEVLQITSHMLFKLLAALNECTEWGQVFILDALVSYQVQDSKDAEKIVERVLPRLQHVNSAVVLSAAKVVLRMMEEVVLRMMEEVRSEELVKAWSKKMGPPLVTLLSAEPEVQYVALRNISLIVQRWPSILANEVKVFFCKYNDPIYVKMEKLEIMIALASERNIDQVLLEFKEYAQEVDVDFVRKAVRAIGRCAVSLEKAAQRCISVLLELIQTKVNYVVQEAVIVIKDIFRRYPNQYESIIGQLCDNLESLDEPEAKASMVWIIGEYADRIDNADELLETFLETFPEETAMVQLQLLTATVKLFLKKPTDSVQRMIQLVLSAATNETDNPDLRDRAYVYWRLLSTDPEAAKDVVLANKPVITDDSSQLEPALLKALMEQISSLASVYHKPADTFVSRQRLAVQTVDTLAAARSFAEEDVAAAAAAPQATGNGAPAAAAAAVSSAPVVDLLGEDLLGDSTPAAAPAAPAATPGGLDDLLGGLDVAPAAAAAPPAAAPAAAAADPFDLLGGMAAAAPAAAAAAPSLPQLLGGEKGKGLTVYGQLQRVGGRVVYQLHVNNGSATSVDGLMLQVNNNSFGLAPADQNVAVGTLAPGARGSAAVPMAYNPAKLAQGPANMKLQVAMRSNQLGVFYWDDNIPLAPLLEEGGTIDGQAFLAAWRGLPQEAMQKLDVTIADVEAAKARLGAVNLFVLAHRPVPGTGQDALYVTGRVFGSTQVLLELRLMRGTPGVDVSFKSERQELAAAVFAVVRSSLT</sequence>
<dbReference type="InterPro" id="IPR026739">
    <property type="entry name" value="AP_beta"/>
</dbReference>
<dbReference type="PANTHER" id="PTHR11134">
    <property type="entry name" value="ADAPTOR COMPLEX SUBUNIT BETA FAMILY MEMBER"/>
    <property type="match status" value="1"/>
</dbReference>
<dbReference type="Proteomes" id="UP001244341">
    <property type="component" value="Chromosome 2b"/>
</dbReference>
<evidence type="ECO:0000313" key="9">
    <source>
        <dbReference type="Proteomes" id="UP001244341"/>
    </source>
</evidence>
<evidence type="ECO:0000256" key="1">
    <source>
        <dbReference type="ARBA" id="ARBA00004308"/>
    </source>
</evidence>
<comment type="subcellular location">
    <subcellularLocation>
        <location evidence="1">Endomembrane system</location>
    </subcellularLocation>
</comment>
<dbReference type="PIRSF" id="PIRSF002291">
    <property type="entry name" value="AP_complex_beta"/>
    <property type="match status" value="1"/>
</dbReference>
<evidence type="ECO:0000256" key="2">
    <source>
        <dbReference type="ARBA" id="ARBA00006613"/>
    </source>
</evidence>
<dbReference type="InterPro" id="IPR011989">
    <property type="entry name" value="ARM-like"/>
</dbReference>
<gene>
    <name evidence="8" type="ORF">OEZ85_010708</name>
</gene>
<dbReference type="InterPro" id="IPR015151">
    <property type="entry name" value="B-adaptin_app_sub_C"/>
</dbReference>
<comment type="similarity">
    <text evidence="2 6">Belongs to the adaptor complexes large subunit family.</text>
</comment>
<dbReference type="InterPro" id="IPR013041">
    <property type="entry name" value="Clathrin_app_Ig-like_sf"/>
</dbReference>
<comment type="subunit">
    <text evidence="6">Adaptor protein complexes are heterotetramers composed of two large adaptins (beta-type subunit and alpha-type or delta-type or epsilon-type or gamma-type subunit), a medium adaptin (mu-type subunit) and a small adaptin (sigma-type subunit).</text>
</comment>
<dbReference type="Pfam" id="PF09066">
    <property type="entry name" value="B2-adapt-app_C"/>
    <property type="match status" value="1"/>
</dbReference>
<reference evidence="8 9" key="1">
    <citation type="submission" date="2023-05" db="EMBL/GenBank/DDBJ databases">
        <title>A 100% complete, gapless, phased diploid assembly of the Scenedesmus obliquus UTEX 3031 genome.</title>
        <authorList>
            <person name="Biondi T.C."/>
            <person name="Hanschen E.R."/>
            <person name="Kwon T."/>
            <person name="Eng W."/>
            <person name="Kruse C.P.S."/>
            <person name="Koehler S.I."/>
            <person name="Kunde Y."/>
            <person name="Gleasner C.D."/>
            <person name="You Mak K.T."/>
            <person name="Polle J."/>
            <person name="Hovde B.T."/>
            <person name="Starkenburg S.R."/>
        </authorList>
    </citation>
    <scope>NUCLEOTIDE SEQUENCE [LARGE SCALE GENOMIC DNA]</scope>
    <source>
        <strain evidence="8 9">DOE0152z</strain>
    </source>
</reference>
<dbReference type="InterPro" id="IPR002553">
    <property type="entry name" value="Clathrin/coatomer_adapt-like_N"/>
</dbReference>
<dbReference type="Gene3D" id="3.30.310.10">
    <property type="entry name" value="TATA-Binding Protein"/>
    <property type="match status" value="1"/>
</dbReference>
<name>A0ABY8TNI6_TETOB</name>
<evidence type="ECO:0000256" key="3">
    <source>
        <dbReference type="ARBA" id="ARBA00022448"/>
    </source>
</evidence>
<dbReference type="Pfam" id="PF01602">
    <property type="entry name" value="Adaptin_N"/>
    <property type="match status" value="1"/>
</dbReference>
<dbReference type="EMBL" id="CP126209">
    <property type="protein sequence ID" value="WIA10520.1"/>
    <property type="molecule type" value="Genomic_DNA"/>
</dbReference>
<evidence type="ECO:0000256" key="5">
    <source>
        <dbReference type="ARBA" id="ARBA00023136"/>
    </source>
</evidence>
<organism evidence="8 9">
    <name type="scientific">Tetradesmus obliquus</name>
    <name type="common">Green alga</name>
    <name type="synonym">Acutodesmus obliquus</name>
    <dbReference type="NCBI Taxonomy" id="3088"/>
    <lineage>
        <taxon>Eukaryota</taxon>
        <taxon>Viridiplantae</taxon>
        <taxon>Chlorophyta</taxon>
        <taxon>core chlorophytes</taxon>
        <taxon>Chlorophyceae</taxon>
        <taxon>CS clade</taxon>
        <taxon>Sphaeropleales</taxon>
        <taxon>Scenedesmaceae</taxon>
        <taxon>Tetradesmus</taxon>
    </lineage>
</organism>
<dbReference type="Gene3D" id="1.25.10.10">
    <property type="entry name" value="Leucine-rich Repeat Variant"/>
    <property type="match status" value="1"/>
</dbReference>
<protein>
    <recommendedName>
        <fullName evidence="6">Beta-adaptin-like protein</fullName>
    </recommendedName>
</protein>
<keyword evidence="4 6" id="KW-0653">Protein transport</keyword>
<dbReference type="InterPro" id="IPR012295">
    <property type="entry name" value="TBP_dom_sf"/>
</dbReference>
<evidence type="ECO:0000259" key="7">
    <source>
        <dbReference type="SMART" id="SM01020"/>
    </source>
</evidence>
<keyword evidence="3 6" id="KW-0813">Transport</keyword>
<dbReference type="InterPro" id="IPR009028">
    <property type="entry name" value="Coatomer/calthrin_app_sub_C"/>
</dbReference>
<dbReference type="SUPFAM" id="SSF48371">
    <property type="entry name" value="ARM repeat"/>
    <property type="match status" value="1"/>
</dbReference>
<dbReference type="SMART" id="SM01020">
    <property type="entry name" value="B2-adapt-app_C"/>
    <property type="match status" value="1"/>
</dbReference>
<dbReference type="SUPFAM" id="SSF55711">
    <property type="entry name" value="Subdomain of clathrin and coatomer appendage domain"/>
    <property type="match status" value="1"/>
</dbReference>
<evidence type="ECO:0000256" key="6">
    <source>
        <dbReference type="PIRNR" id="PIRNR002291"/>
    </source>
</evidence>
<evidence type="ECO:0000313" key="8">
    <source>
        <dbReference type="EMBL" id="WIA10520.1"/>
    </source>
</evidence>